<reference evidence="2 3" key="1">
    <citation type="journal article" date="2024" name="Commun. Biol.">
        <title>Comparative genomic analysis of thermophilic fungi reveals convergent evolutionary adaptations and gene losses.</title>
        <authorList>
            <person name="Steindorff A.S."/>
            <person name="Aguilar-Pontes M.V."/>
            <person name="Robinson A.J."/>
            <person name="Andreopoulos B."/>
            <person name="LaButti K."/>
            <person name="Kuo A."/>
            <person name="Mondo S."/>
            <person name="Riley R."/>
            <person name="Otillar R."/>
            <person name="Haridas S."/>
            <person name="Lipzen A."/>
            <person name="Grimwood J."/>
            <person name="Schmutz J."/>
            <person name="Clum A."/>
            <person name="Reid I.D."/>
            <person name="Moisan M.C."/>
            <person name="Butler G."/>
            <person name="Nguyen T.T.M."/>
            <person name="Dewar K."/>
            <person name="Conant G."/>
            <person name="Drula E."/>
            <person name="Henrissat B."/>
            <person name="Hansel C."/>
            <person name="Singer S."/>
            <person name="Hutchinson M.I."/>
            <person name="de Vries R.P."/>
            <person name="Natvig D.O."/>
            <person name="Powell A.J."/>
            <person name="Tsang A."/>
            <person name="Grigoriev I.V."/>
        </authorList>
    </citation>
    <scope>NUCLEOTIDE SEQUENCE [LARGE SCALE GENOMIC DNA]</scope>
    <source>
        <strain evidence="2 3">ATCC 24622</strain>
    </source>
</reference>
<evidence type="ECO:0000256" key="1">
    <source>
        <dbReference type="SAM" id="MobiDB-lite"/>
    </source>
</evidence>
<feature type="compositionally biased region" description="Polar residues" evidence="1">
    <location>
        <begin position="57"/>
        <end position="69"/>
    </location>
</feature>
<gene>
    <name evidence="2" type="ORF">VTK73DRAFT_10167</name>
</gene>
<dbReference type="EMBL" id="JAZHXJ010000932">
    <property type="protein sequence ID" value="KAL1848286.1"/>
    <property type="molecule type" value="Genomic_DNA"/>
</dbReference>
<comment type="caution">
    <text evidence="2">The sequence shown here is derived from an EMBL/GenBank/DDBJ whole genome shotgun (WGS) entry which is preliminary data.</text>
</comment>
<organism evidence="2 3">
    <name type="scientific">Phialemonium thermophilum</name>
    <dbReference type="NCBI Taxonomy" id="223376"/>
    <lineage>
        <taxon>Eukaryota</taxon>
        <taxon>Fungi</taxon>
        <taxon>Dikarya</taxon>
        <taxon>Ascomycota</taxon>
        <taxon>Pezizomycotina</taxon>
        <taxon>Sordariomycetes</taxon>
        <taxon>Sordariomycetidae</taxon>
        <taxon>Cephalothecales</taxon>
        <taxon>Cephalothecaceae</taxon>
        <taxon>Phialemonium</taxon>
    </lineage>
</organism>
<dbReference type="Proteomes" id="UP001586593">
    <property type="component" value="Unassembled WGS sequence"/>
</dbReference>
<name>A0ABR3VY64_9PEZI</name>
<keyword evidence="3" id="KW-1185">Reference proteome</keyword>
<evidence type="ECO:0000313" key="2">
    <source>
        <dbReference type="EMBL" id="KAL1848286.1"/>
    </source>
</evidence>
<protein>
    <submittedName>
        <fullName evidence="2">Uncharacterized protein</fullName>
    </submittedName>
</protein>
<evidence type="ECO:0000313" key="3">
    <source>
        <dbReference type="Proteomes" id="UP001586593"/>
    </source>
</evidence>
<sequence length="192" mass="20440">MVPDLEPRGRPPDGLFLSFSDRLGCRPRAGIYAIDRPGARDAVCAALCTHDGATKASGMTSVRNPSSGQIRGRAGRDGAWRDDVGWLVRCGLEGTAEGIHRPESILPSKQTPPKYSRTSCLSCGGTGTGGRTALHYRPRSLAKGKGEISAVVRGWECKSEKEARSATSVQEPGRYVSQVLSGMAVRAPFGQK</sequence>
<feature type="region of interest" description="Disordered" evidence="1">
    <location>
        <begin position="57"/>
        <end position="76"/>
    </location>
</feature>
<proteinExistence type="predicted"/>
<accession>A0ABR3VY64</accession>